<dbReference type="EMBL" id="DVJK01000193">
    <property type="protein sequence ID" value="HIS67262.1"/>
    <property type="molecule type" value="Genomic_DNA"/>
</dbReference>
<keyword evidence="1" id="KW-0472">Membrane</keyword>
<gene>
    <name evidence="2" type="ORF">IAC18_06830</name>
</gene>
<feature type="transmembrane region" description="Helical" evidence="1">
    <location>
        <begin position="248"/>
        <end position="267"/>
    </location>
</feature>
<comment type="caution">
    <text evidence="2">The sequence shown here is derived from an EMBL/GenBank/DDBJ whole genome shotgun (WGS) entry which is preliminary data.</text>
</comment>
<evidence type="ECO:0000256" key="1">
    <source>
        <dbReference type="SAM" id="Phobius"/>
    </source>
</evidence>
<dbReference type="AlphaFoldDB" id="A0A9D1FDU4"/>
<keyword evidence="1" id="KW-1133">Transmembrane helix</keyword>
<name>A0A9D1FDU4_9FIRM</name>
<organism evidence="2 3">
    <name type="scientific">Candidatus Scatomorpha merdipullorum</name>
    <dbReference type="NCBI Taxonomy" id="2840927"/>
    <lineage>
        <taxon>Bacteria</taxon>
        <taxon>Bacillati</taxon>
        <taxon>Bacillota</taxon>
        <taxon>Clostridia</taxon>
        <taxon>Eubacteriales</taxon>
        <taxon>Candidatus Scatomorpha</taxon>
    </lineage>
</organism>
<feature type="transmembrane region" description="Helical" evidence="1">
    <location>
        <begin position="220"/>
        <end position="241"/>
    </location>
</feature>
<reference evidence="2" key="2">
    <citation type="journal article" date="2021" name="PeerJ">
        <title>Extensive microbial diversity within the chicken gut microbiome revealed by metagenomics and culture.</title>
        <authorList>
            <person name="Gilroy R."/>
            <person name="Ravi A."/>
            <person name="Getino M."/>
            <person name="Pursley I."/>
            <person name="Horton D.L."/>
            <person name="Alikhan N.F."/>
            <person name="Baker D."/>
            <person name="Gharbi K."/>
            <person name="Hall N."/>
            <person name="Watson M."/>
            <person name="Adriaenssens E.M."/>
            <person name="Foster-Nyarko E."/>
            <person name="Jarju S."/>
            <person name="Secka A."/>
            <person name="Antonio M."/>
            <person name="Oren A."/>
            <person name="Chaudhuri R.R."/>
            <person name="La Ragione R."/>
            <person name="Hildebrand F."/>
            <person name="Pallen M.J."/>
        </authorList>
    </citation>
    <scope>NUCLEOTIDE SEQUENCE</scope>
    <source>
        <strain evidence="2">ChiHjej10B9-9673</strain>
    </source>
</reference>
<dbReference type="Proteomes" id="UP000824001">
    <property type="component" value="Unassembled WGS sequence"/>
</dbReference>
<sequence>MEGTYCGKDCAACLYRGAENCPGCKLGPGSMSGNCGIARCCRDKGHSNCESCTFSEGCALLRSAPMEPEYRAGRRRDAEELRGRIGRDAPLLASKLNTLFVLLLVSTMVSVVISILSNFHNQGIADTLGSLVSFGVGVAYGCILLTLGGVNRRFKLAGIMHLAGIALSCAGALLAFMPFLALILLIPAVPLEIVSCRHEFYGYAEALHGLNDEQGRKWRVLWVVNVCTICVTAAGAVFAFVTLGLAALLVLVGAVAALVVYIIQLVYLNRTVKVFEAVAKSQ</sequence>
<accession>A0A9D1FDU4</accession>
<evidence type="ECO:0000313" key="3">
    <source>
        <dbReference type="Proteomes" id="UP000824001"/>
    </source>
</evidence>
<proteinExistence type="predicted"/>
<evidence type="ECO:0000313" key="2">
    <source>
        <dbReference type="EMBL" id="HIS67262.1"/>
    </source>
</evidence>
<reference evidence="2" key="1">
    <citation type="submission" date="2020-10" db="EMBL/GenBank/DDBJ databases">
        <authorList>
            <person name="Gilroy R."/>
        </authorList>
    </citation>
    <scope>NUCLEOTIDE SEQUENCE</scope>
    <source>
        <strain evidence="2">ChiHjej10B9-9673</strain>
    </source>
</reference>
<feature type="transmembrane region" description="Helical" evidence="1">
    <location>
        <begin position="128"/>
        <end position="150"/>
    </location>
</feature>
<protein>
    <submittedName>
        <fullName evidence="2">DUF3795 domain-containing protein</fullName>
    </submittedName>
</protein>
<feature type="transmembrane region" description="Helical" evidence="1">
    <location>
        <begin position="96"/>
        <end position="116"/>
    </location>
</feature>
<feature type="transmembrane region" description="Helical" evidence="1">
    <location>
        <begin position="162"/>
        <end position="186"/>
    </location>
</feature>
<keyword evidence="1" id="KW-0812">Transmembrane</keyword>